<dbReference type="PROSITE" id="PS51352">
    <property type="entry name" value="THIOREDOXIN_2"/>
    <property type="match status" value="1"/>
</dbReference>
<evidence type="ECO:0000256" key="1">
    <source>
        <dbReference type="ARBA" id="ARBA00023157"/>
    </source>
</evidence>
<dbReference type="Gene3D" id="3.40.30.10">
    <property type="entry name" value="Glutaredoxin"/>
    <property type="match status" value="1"/>
</dbReference>
<dbReference type="InterPro" id="IPR036249">
    <property type="entry name" value="Thioredoxin-like_sf"/>
</dbReference>
<dbReference type="EMBL" id="WBKA01000008">
    <property type="protein sequence ID" value="KAB1631223.1"/>
    <property type="molecule type" value="Genomic_DNA"/>
</dbReference>
<dbReference type="Pfam" id="PF00085">
    <property type="entry name" value="Thioredoxin"/>
    <property type="match status" value="1"/>
</dbReference>
<dbReference type="InterPro" id="IPR013766">
    <property type="entry name" value="Thioredoxin_domain"/>
</dbReference>
<evidence type="ECO:0000313" key="4">
    <source>
        <dbReference type="EMBL" id="KAB1631223.1"/>
    </source>
</evidence>
<sequence>MATTAITRGDLAAALAGHDLVLLDLWATWCVPCRAFAPVFEAASQRHPDILFGRVDTDAEQELARGFHVTSIPTLLAFRGGVLVHARPGALTEPQLEQLIAAVRALDPAEVRRRAGLTDAASVSGGSTSGSGGPGVSGSGGASHADRPSHSDGPGASDEMGHPGQASRHTKTTRRVTR</sequence>
<dbReference type="PRINTS" id="PR00421">
    <property type="entry name" value="THIOREDOXIN"/>
</dbReference>
<protein>
    <submittedName>
        <fullName evidence="4">Thioredoxin family protein</fullName>
    </submittedName>
</protein>
<dbReference type="CDD" id="cd02947">
    <property type="entry name" value="TRX_family"/>
    <property type="match status" value="1"/>
</dbReference>
<dbReference type="AlphaFoldDB" id="A0A7C8FPC1"/>
<comment type="caution">
    <text evidence="4">The sequence shown here is derived from an EMBL/GenBank/DDBJ whole genome shotgun (WGS) entry which is preliminary data.</text>
</comment>
<dbReference type="InterPro" id="IPR017937">
    <property type="entry name" value="Thioredoxin_CS"/>
</dbReference>
<feature type="region of interest" description="Disordered" evidence="2">
    <location>
        <begin position="117"/>
        <end position="178"/>
    </location>
</feature>
<feature type="compositionally biased region" description="Gly residues" evidence="2">
    <location>
        <begin position="127"/>
        <end position="141"/>
    </location>
</feature>
<dbReference type="SUPFAM" id="SSF52833">
    <property type="entry name" value="Thioredoxin-like"/>
    <property type="match status" value="1"/>
</dbReference>
<evidence type="ECO:0000256" key="2">
    <source>
        <dbReference type="SAM" id="MobiDB-lite"/>
    </source>
</evidence>
<feature type="domain" description="Thioredoxin" evidence="3">
    <location>
        <begin position="1"/>
        <end position="105"/>
    </location>
</feature>
<dbReference type="PANTHER" id="PTHR46115">
    <property type="entry name" value="THIOREDOXIN-LIKE PROTEIN 1"/>
    <property type="match status" value="1"/>
</dbReference>
<reference evidence="4 5" key="1">
    <citation type="submission" date="2019-09" db="EMBL/GenBank/DDBJ databases">
        <title>Phylogeny of genus Pseudoclavibacter and closely related genus.</title>
        <authorList>
            <person name="Li Y."/>
        </authorList>
    </citation>
    <scope>NUCLEOTIDE SEQUENCE [LARGE SCALE GENOMIC DNA]</scope>
    <source>
        <strain evidence="4 5">JCM 16921</strain>
    </source>
</reference>
<keyword evidence="5" id="KW-1185">Reference proteome</keyword>
<dbReference type="RefSeq" id="WP_158036808.1">
    <property type="nucleotide sequence ID" value="NZ_BAAAZV010000001.1"/>
</dbReference>
<dbReference type="PROSITE" id="PS00194">
    <property type="entry name" value="THIOREDOXIN_1"/>
    <property type="match status" value="1"/>
</dbReference>
<feature type="compositionally biased region" description="Basic residues" evidence="2">
    <location>
        <begin position="168"/>
        <end position="178"/>
    </location>
</feature>
<evidence type="ECO:0000313" key="5">
    <source>
        <dbReference type="Proteomes" id="UP000481339"/>
    </source>
</evidence>
<evidence type="ECO:0000259" key="3">
    <source>
        <dbReference type="PROSITE" id="PS51352"/>
    </source>
</evidence>
<gene>
    <name evidence="4" type="ORF">F8O02_08440</name>
</gene>
<proteinExistence type="predicted"/>
<keyword evidence="1" id="KW-1015">Disulfide bond</keyword>
<name>A0A7C8FPC1_9MICO</name>
<organism evidence="4 5">
    <name type="scientific">Pseudoclavibacter caeni</name>
    <dbReference type="NCBI Taxonomy" id="908846"/>
    <lineage>
        <taxon>Bacteria</taxon>
        <taxon>Bacillati</taxon>
        <taxon>Actinomycetota</taxon>
        <taxon>Actinomycetes</taxon>
        <taxon>Micrococcales</taxon>
        <taxon>Microbacteriaceae</taxon>
        <taxon>Pseudoclavibacter</taxon>
    </lineage>
</organism>
<accession>A0A7C8FPC1</accession>
<dbReference type="Proteomes" id="UP000481339">
    <property type="component" value="Unassembled WGS sequence"/>
</dbReference>
<dbReference type="OrthoDB" id="9790390at2"/>